<comment type="subcellular location">
    <subcellularLocation>
        <location evidence="1">Nucleus</location>
    </subcellularLocation>
</comment>
<dbReference type="InterPro" id="IPR019140">
    <property type="entry name" value="MCM_complex-bd"/>
</dbReference>
<dbReference type="Pfam" id="PF09739">
    <property type="entry name" value="MCM_bind"/>
    <property type="match status" value="1"/>
</dbReference>
<dbReference type="PANTHER" id="PTHR13489:SF0">
    <property type="entry name" value="MINI-CHROMOSOME MAINTENANCE COMPLEX-BINDING PROTEIN"/>
    <property type="match status" value="1"/>
</dbReference>
<sequence>MNHGMCQNSESVLSPEPYVPVWKDGGAETRCGMYREEEMVEGDLCWGRREFEMRQVFRCVSVPGETSWTRGSTNDQTFTEEVEAGMVIGRNCGRYSKGKEAIVKVYNVKDMEKDAMKLHEVVEVVGILDGCMVKEASYGEGRSGLDTITEEGNGPRFDPRMPLNDAMHKELVTERVRSEVIDYLAQSLYGDHLAADYVVLDETRLDSGRANVANLRALQSLVRDQKVCVEFGPTPIELPTEANVLTLSVSRSKDLLM</sequence>
<dbReference type="PANTHER" id="PTHR13489">
    <property type="entry name" value="MINI-CHROMOSOME MAINTENANCE COMPLEX-BINDING PROTEIN"/>
    <property type="match status" value="1"/>
</dbReference>
<dbReference type="OrthoDB" id="329666at2759"/>
<dbReference type="GO" id="GO:0003682">
    <property type="term" value="F:chromatin binding"/>
    <property type="evidence" value="ECO:0007669"/>
    <property type="project" value="TreeGrafter"/>
</dbReference>
<dbReference type="GO" id="GO:0006261">
    <property type="term" value="P:DNA-templated DNA replication"/>
    <property type="evidence" value="ECO:0007669"/>
    <property type="project" value="TreeGrafter"/>
</dbReference>
<proteinExistence type="predicted"/>
<keyword evidence="2" id="KW-0539">Nucleus</keyword>
<organism evidence="4">
    <name type="scientific">Perkinsus marinus (strain ATCC 50983 / TXsc)</name>
    <dbReference type="NCBI Taxonomy" id="423536"/>
    <lineage>
        <taxon>Eukaryota</taxon>
        <taxon>Sar</taxon>
        <taxon>Alveolata</taxon>
        <taxon>Perkinsozoa</taxon>
        <taxon>Perkinsea</taxon>
        <taxon>Perkinsida</taxon>
        <taxon>Perkinsidae</taxon>
        <taxon>Perkinsus</taxon>
    </lineage>
</organism>
<evidence type="ECO:0000313" key="3">
    <source>
        <dbReference type="EMBL" id="EER04475.1"/>
    </source>
</evidence>
<dbReference type="AlphaFoldDB" id="C5LFM3"/>
<evidence type="ECO:0000313" key="4">
    <source>
        <dbReference type="Proteomes" id="UP000007800"/>
    </source>
</evidence>
<dbReference type="EMBL" id="GG681542">
    <property type="protein sequence ID" value="EER04475.1"/>
    <property type="molecule type" value="Genomic_DNA"/>
</dbReference>
<name>C5LFM3_PERM5</name>
<dbReference type="InParanoid" id="C5LFM3"/>
<keyword evidence="4" id="KW-1185">Reference proteome</keyword>
<dbReference type="GO" id="GO:0005634">
    <property type="term" value="C:nucleus"/>
    <property type="evidence" value="ECO:0007669"/>
    <property type="project" value="UniProtKB-SubCell"/>
</dbReference>
<evidence type="ECO:0000256" key="2">
    <source>
        <dbReference type="ARBA" id="ARBA00023242"/>
    </source>
</evidence>
<evidence type="ECO:0000256" key="1">
    <source>
        <dbReference type="ARBA" id="ARBA00004123"/>
    </source>
</evidence>
<dbReference type="RefSeq" id="XP_002772659.1">
    <property type="nucleotide sequence ID" value="XM_002772613.1"/>
</dbReference>
<dbReference type="GeneID" id="9037333"/>
<accession>C5LFM3</accession>
<dbReference type="Proteomes" id="UP000007800">
    <property type="component" value="Unassembled WGS sequence"/>
</dbReference>
<reference evidence="3 4" key="1">
    <citation type="submission" date="2008-07" db="EMBL/GenBank/DDBJ databases">
        <authorList>
            <person name="El-Sayed N."/>
            <person name="Caler E."/>
            <person name="Inman J."/>
            <person name="Amedeo P."/>
            <person name="Hass B."/>
            <person name="Wortman J."/>
        </authorList>
    </citation>
    <scope>NUCLEOTIDE SEQUENCE [LARGE SCALE GENOMIC DNA]</scope>
    <source>
        <strain evidence="4">ATCC 50983 / TXsc</strain>
    </source>
</reference>
<gene>
    <name evidence="3" type="ORF">Pmar_PMAR019477</name>
</gene>
<protein>
    <submittedName>
        <fullName evidence="3">Uncharacterized protein</fullName>
    </submittedName>
</protein>